<reference evidence="3 4" key="1">
    <citation type="journal article" date="2023" name="Int. J. Syst. Evol. Microbiol.">
        <title>Terrisporobacter hibernicus sp. nov., isolated from bovine faeces in Northern Ireland.</title>
        <authorList>
            <person name="Mitchell M."/>
            <person name="Nguyen S.V."/>
            <person name="Connor M."/>
            <person name="Fairley D.J."/>
            <person name="Donoghue O."/>
            <person name="Marshall H."/>
            <person name="Koolman L."/>
            <person name="McMullan G."/>
            <person name="Schaffer K.E."/>
            <person name="McGrath J.W."/>
            <person name="Fanning S."/>
        </authorList>
    </citation>
    <scope>NUCLEOTIDE SEQUENCE [LARGE SCALE GENOMIC DNA]</scope>
    <source>
        <strain evidence="3 4">MCA3</strain>
    </source>
</reference>
<dbReference type="GO" id="GO:0003677">
    <property type="term" value="F:DNA binding"/>
    <property type="evidence" value="ECO:0007669"/>
    <property type="project" value="UniProtKB-KW"/>
</dbReference>
<dbReference type="AlphaFoldDB" id="A0AAX2ZDK0"/>
<dbReference type="RefSeq" id="WP_228415779.1">
    <property type="nucleotide sequence ID" value="NZ_CP081135.1"/>
</dbReference>
<dbReference type="SUPFAM" id="SSF47413">
    <property type="entry name" value="lambda repressor-like DNA-binding domains"/>
    <property type="match status" value="1"/>
</dbReference>
<evidence type="ECO:0000313" key="4">
    <source>
        <dbReference type="Proteomes" id="UP001198983"/>
    </source>
</evidence>
<dbReference type="CDD" id="cd00093">
    <property type="entry name" value="HTH_XRE"/>
    <property type="match status" value="1"/>
</dbReference>
<accession>A0AAX2ZDK0</accession>
<dbReference type="PROSITE" id="PS50943">
    <property type="entry name" value="HTH_CROC1"/>
    <property type="match status" value="1"/>
</dbReference>
<organism evidence="3 4">
    <name type="scientific">Terrisporobacter hibernicus</name>
    <dbReference type="NCBI Taxonomy" id="2813371"/>
    <lineage>
        <taxon>Bacteria</taxon>
        <taxon>Bacillati</taxon>
        <taxon>Bacillota</taxon>
        <taxon>Clostridia</taxon>
        <taxon>Peptostreptococcales</taxon>
        <taxon>Peptostreptococcaceae</taxon>
        <taxon>Terrisporobacter</taxon>
    </lineage>
</organism>
<dbReference type="Proteomes" id="UP001198983">
    <property type="component" value="Chromosome"/>
</dbReference>
<keyword evidence="4" id="KW-1185">Reference proteome</keyword>
<keyword evidence="1" id="KW-0238">DNA-binding</keyword>
<sequence>MNNRKLKSLRVEYGLTQKDMANLIKMPVSTYVRKELGNASFTVEEAFKISSAFKISIEDIFFTQQVPKWNTNKIIAHQY</sequence>
<feature type="domain" description="HTH cro/C1-type" evidence="2">
    <location>
        <begin position="6"/>
        <end position="60"/>
    </location>
</feature>
<evidence type="ECO:0000313" key="3">
    <source>
        <dbReference type="EMBL" id="UEL47328.1"/>
    </source>
</evidence>
<dbReference type="SMART" id="SM00530">
    <property type="entry name" value="HTH_XRE"/>
    <property type="match status" value="1"/>
</dbReference>
<proteinExistence type="predicted"/>
<dbReference type="EMBL" id="CP081135">
    <property type="protein sequence ID" value="UEL47328.1"/>
    <property type="molecule type" value="Genomic_DNA"/>
</dbReference>
<dbReference type="Gene3D" id="1.10.260.40">
    <property type="entry name" value="lambda repressor-like DNA-binding domains"/>
    <property type="match status" value="1"/>
</dbReference>
<dbReference type="PANTHER" id="PTHR46558:SF4">
    <property type="entry name" value="DNA-BIDING PHAGE PROTEIN"/>
    <property type="match status" value="1"/>
</dbReference>
<protein>
    <submittedName>
        <fullName evidence="3">Helix-turn-helix domain-containing protein</fullName>
    </submittedName>
</protein>
<gene>
    <name evidence="3" type="ORF">JW646_17110</name>
</gene>
<dbReference type="Pfam" id="PF01381">
    <property type="entry name" value="HTH_3"/>
    <property type="match status" value="1"/>
</dbReference>
<dbReference type="InterPro" id="IPR001387">
    <property type="entry name" value="Cro/C1-type_HTH"/>
</dbReference>
<dbReference type="InterPro" id="IPR010982">
    <property type="entry name" value="Lambda_DNA-bd_dom_sf"/>
</dbReference>
<evidence type="ECO:0000256" key="1">
    <source>
        <dbReference type="ARBA" id="ARBA00023125"/>
    </source>
</evidence>
<evidence type="ECO:0000259" key="2">
    <source>
        <dbReference type="PROSITE" id="PS50943"/>
    </source>
</evidence>
<dbReference type="KEGG" id="tem:JW646_17110"/>
<name>A0AAX2ZDK0_9FIRM</name>
<dbReference type="PANTHER" id="PTHR46558">
    <property type="entry name" value="TRACRIPTIONAL REGULATORY PROTEIN-RELATED-RELATED"/>
    <property type="match status" value="1"/>
</dbReference>